<feature type="domain" description="Carrier" evidence="7">
    <location>
        <begin position="2062"/>
        <end position="2137"/>
    </location>
</feature>
<dbReference type="Pfam" id="PF00668">
    <property type="entry name" value="Condensation"/>
    <property type="match status" value="2"/>
</dbReference>
<dbReference type="CDD" id="cd17651">
    <property type="entry name" value="A_NRPS_VisG_like"/>
    <property type="match status" value="1"/>
</dbReference>
<evidence type="ECO:0000256" key="6">
    <source>
        <dbReference type="SAM" id="MobiDB-lite"/>
    </source>
</evidence>
<evidence type="ECO:0000313" key="8">
    <source>
        <dbReference type="EMBL" id="ARU62662.1"/>
    </source>
</evidence>
<dbReference type="InterPro" id="IPR020845">
    <property type="entry name" value="AMP-binding_CS"/>
</dbReference>
<dbReference type="Proteomes" id="UP000195437">
    <property type="component" value="Chromosome"/>
</dbReference>
<evidence type="ECO:0000256" key="2">
    <source>
        <dbReference type="ARBA" id="ARBA00006432"/>
    </source>
</evidence>
<dbReference type="SUPFAM" id="SSF52777">
    <property type="entry name" value="CoA-dependent acyltransferases"/>
    <property type="match status" value="4"/>
</dbReference>
<dbReference type="FunFam" id="1.10.1200.10:FF:000016">
    <property type="entry name" value="Non-ribosomal peptide synthase"/>
    <property type="match status" value="2"/>
</dbReference>
<dbReference type="SUPFAM" id="SSF56801">
    <property type="entry name" value="Acetyl-CoA synthetase-like"/>
    <property type="match status" value="2"/>
</dbReference>
<evidence type="ECO:0000256" key="1">
    <source>
        <dbReference type="ARBA" id="ARBA00001957"/>
    </source>
</evidence>
<reference evidence="9" key="1">
    <citation type="submission" date="2017-05" db="EMBL/GenBank/DDBJ databases">
        <authorList>
            <person name="Sung H."/>
        </authorList>
    </citation>
    <scope>NUCLEOTIDE SEQUENCE [LARGE SCALE GENOMIC DNA]</scope>
    <source>
        <strain evidence="9">AR23208</strain>
    </source>
</reference>
<dbReference type="Pfam" id="PF00550">
    <property type="entry name" value="PP-binding"/>
    <property type="match status" value="2"/>
</dbReference>
<keyword evidence="3" id="KW-0596">Phosphopantetheine</keyword>
<dbReference type="KEGG" id="tum:CBW65_18040"/>
<evidence type="ECO:0000313" key="9">
    <source>
        <dbReference type="Proteomes" id="UP000195437"/>
    </source>
</evidence>
<feature type="domain" description="Carrier" evidence="7">
    <location>
        <begin position="1008"/>
        <end position="1083"/>
    </location>
</feature>
<dbReference type="InterPro" id="IPR006162">
    <property type="entry name" value="Ppantetheine_attach_site"/>
</dbReference>
<dbReference type="InterPro" id="IPR023213">
    <property type="entry name" value="CAT-like_dom_sf"/>
</dbReference>
<dbReference type="GO" id="GO:0017000">
    <property type="term" value="P:antibiotic biosynthetic process"/>
    <property type="evidence" value="ECO:0007669"/>
    <property type="project" value="UniProtKB-KW"/>
</dbReference>
<dbReference type="EMBL" id="CP021434">
    <property type="protein sequence ID" value="ARU62662.1"/>
    <property type="molecule type" value="Genomic_DNA"/>
</dbReference>
<dbReference type="FunFam" id="3.40.50.12780:FF:000012">
    <property type="entry name" value="Non-ribosomal peptide synthetase"/>
    <property type="match status" value="1"/>
</dbReference>
<feature type="region of interest" description="Disordered" evidence="6">
    <location>
        <begin position="24"/>
        <end position="45"/>
    </location>
</feature>
<dbReference type="SUPFAM" id="SSF47336">
    <property type="entry name" value="ACP-like"/>
    <property type="match status" value="2"/>
</dbReference>
<dbReference type="RefSeq" id="WP_087458021.1">
    <property type="nucleotide sequence ID" value="NZ_CP021434.1"/>
</dbReference>
<gene>
    <name evidence="8" type="ORF">CBW65_18040</name>
</gene>
<evidence type="ECO:0000259" key="7">
    <source>
        <dbReference type="PROSITE" id="PS50075"/>
    </source>
</evidence>
<evidence type="ECO:0000256" key="3">
    <source>
        <dbReference type="ARBA" id="ARBA00022450"/>
    </source>
</evidence>
<keyword evidence="9" id="KW-1185">Reference proteome</keyword>
<dbReference type="PROSITE" id="PS50075">
    <property type="entry name" value="CARRIER"/>
    <property type="match status" value="2"/>
</dbReference>
<accession>A0A1Y0IPX7</accession>
<dbReference type="InterPro" id="IPR025110">
    <property type="entry name" value="AMP-bd_C"/>
</dbReference>
<dbReference type="FunFam" id="3.30.559.30:FF:000001">
    <property type="entry name" value="Non-ribosomal peptide synthetase"/>
    <property type="match status" value="1"/>
</dbReference>
<dbReference type="InterPro" id="IPR000873">
    <property type="entry name" value="AMP-dep_synth/lig_dom"/>
</dbReference>
<sequence length="2156" mass="240298">MDKRANLTPAQRALLEKRIKGKGPVMPASTLQKKTGIPRRPEGESPLSYSQERIWIMELLEPEAAAYNVPFVVSITGKLDYSLLSTSINEVVRRHEALRTSFQVTDGTPTLLIHDQLTVSIQTLDIRHLPLAERDEAAERLSREDARRPFDLTQGPLVRVTTIQKADEEHLLLITMHHIISDGWSLGVLINEFSILYASYKNGLPSPLPELQVQYSDFAYWQKLPEQQAALQQHLDYWTEQLGGELEPLHLPTDRPRPISQTFNGATTRFMLSRSLSDALQTLSMETGTTLFMTLLSAYQTFLARYTGQTDILVGSPIANRNRHEIEDLVGVFINTLVLRSRVESGMTFRGLLENVRRTTLDAFAHQDLPFEKLVEVLQSDRNMAYSPLFQAMFILQNNTQRTLSMPGLTLQIETMDTKTALFDITLSFFETEQGLEGHWEYNTDLFDQETVERMILHFQTLLSGIVDNPDQFLHQLPILPHDEQIKMLRDWNETAVPSREACIHHFFEEQVERTPDAIALVFENQALTYRELNNRANRIAGLLQAQGVGPDDVIGIFMERSPEMLIALLATHKAGGGYLPLDPSYPQERLSFMIGDAKPKVVVTQPSLAGQLPPHDAHVLTVTGEEPSGFLPNPESPVQPEHLAYIIYTSGSTGLPKGVMVEHRNAAHLFTGMDEAIGCGEQDAILGLTSIGFDISVIELFWSLTRGAKIILLSEHEISEAALSVSEYSLRQQLQRHNATFLQCTPSLMGMIVAAPGGLAALAPLKKILLGGEALPPALAKQLKQHSGVRLFNGYGPTETTVYAAHYEVTDTDMTSIPLGRPIANYAHYILDAHLQPVPIGVPGELHIGGPGVTRGYLGREELTAERFIPNPYGEGRLYKTGDLTCYLPDGTVKFLGRIDHQVKVRGYRVELGEIEARLAEHDAIREGVVIARDNTLIAYLVAEGEHLPDPLQLRGFLSARLPEFMVPTVYLQLDVMPLTPSGKIDRKALPAPEVESSLTVKAEYVAPSTPLEIEVCAIWTEVLQVEQVGVQDNFFTLGGHSLLATRLISRVNSRFGTQLPLRCLFEAPTILQLAALIEGQERTVTAPPILPASRDEHLPLSFAQERLWFLDQLLADTATYNIPIAVRMQGTLNGDALLTSIQSMVQRHESLRTTFRIVDGQPRQIFTDDVQVSLPVADVRDDNEARQLALEEARQPFDLAQGPLLRAKLLRLGEHDHVLLLTLHHIIADEWSMGLIVQEISETYGALAAGQTPLLQALPIQYADYAAWQREWLQGEVLQKQLDYWKNQLGGELPVLNMPTDHPRPAVQTEHGASQTFLMDAELTAKLHRLSQQKGGTLFMTLLAAFNTLLYRYTGQDDIVIGSPIAGRGREEIEGLIGFFVNTLVLRTDLSGQPTFAELVERVKETALQAYEHQDVPFEKLVEVLQPERDMSRSPLFQAMFVLQNAVHTHVELPGVTLSGFEVDSQTAKFDLNLFLQENPNGELSGRLEYSTDLFEGTTITRLIEHFVTLLEAAAEQPEQRIADLPWLGAEERQQLLIDWNNTQEDLPLARIDELVTMQAERTPDAAAVTFNGQLLTYRELNLRANQVAHRLQKLGAGPDVPVGLSMERSLEMIIGLLGIIKSGSAYVPLDPAYPKDRLGFILEETRIPILLTQQGVMAAEVQDSVQVIELDTDRSLLEESGENPVSQARLDDLVYILYTSGSTGRPKGVAMPHRPVANLLAWQKGESRKADARTLQFTSLNFDVSFQEIFATLSAGGTLVLIEEALRHNLLELPHVLIAEKVERLFLPFIALQQLAEICAELKLYPRDLQEVITAGEQLQITKAIRSLFAELPDCTLSNQYGPTESHVVTAHTLQNGEAESWPLLPSIGRPIANAKIYVLDAAIQPVPVGVQGELYLGGPVLARGYLGRDDLTAERFLPNPFAVGEPLYKTGDGVRWLADGTIQYLGRLDNQVKIRGFRIELGEIEAVLTQHPEIQECVVVAREDVPGDKRLVAYLVAGRDQTPDLGEVRAYLKAHLPAYMVPAFCMQLDQIPLSPNGKVDRRQLPAPEAGERLTEYVAPRTPTEERLVAIWSDLLRVKEISVHDNFFDIGGHSLLATQLVTRIQSEFKVALHLRDLFEKTTIAELAQEIEAAETVQAPVYKRLERVGTKKKR</sequence>
<dbReference type="NCBIfam" id="NF003417">
    <property type="entry name" value="PRK04813.1"/>
    <property type="match status" value="2"/>
</dbReference>
<dbReference type="GO" id="GO:0005829">
    <property type="term" value="C:cytosol"/>
    <property type="evidence" value="ECO:0007669"/>
    <property type="project" value="TreeGrafter"/>
</dbReference>
<name>A0A1Y0IPX7_9BACL</name>
<dbReference type="FunFam" id="3.40.50.980:FF:000001">
    <property type="entry name" value="Non-ribosomal peptide synthetase"/>
    <property type="match status" value="2"/>
</dbReference>
<comment type="similarity">
    <text evidence="2">Belongs to the ATP-dependent AMP-binding enzyme family.</text>
</comment>
<dbReference type="Pfam" id="PF00501">
    <property type="entry name" value="AMP-binding"/>
    <property type="match status" value="2"/>
</dbReference>
<dbReference type="CDD" id="cd05930">
    <property type="entry name" value="A_NRPS"/>
    <property type="match status" value="1"/>
</dbReference>
<dbReference type="PANTHER" id="PTHR45527:SF1">
    <property type="entry name" value="FATTY ACID SYNTHASE"/>
    <property type="match status" value="1"/>
</dbReference>
<dbReference type="Gene3D" id="3.30.300.30">
    <property type="match status" value="2"/>
</dbReference>
<dbReference type="InterPro" id="IPR020806">
    <property type="entry name" value="PKS_PP-bd"/>
</dbReference>
<dbReference type="PROSITE" id="PS00455">
    <property type="entry name" value="AMP_BINDING"/>
    <property type="match status" value="2"/>
</dbReference>
<evidence type="ECO:0000256" key="4">
    <source>
        <dbReference type="ARBA" id="ARBA00022553"/>
    </source>
</evidence>
<proteinExistence type="inferred from homology"/>
<dbReference type="InterPro" id="IPR010071">
    <property type="entry name" value="AA_adenyl_dom"/>
</dbReference>
<comment type="cofactor">
    <cofactor evidence="1">
        <name>pantetheine 4'-phosphate</name>
        <dbReference type="ChEBI" id="CHEBI:47942"/>
    </cofactor>
</comment>
<dbReference type="GO" id="GO:0003824">
    <property type="term" value="F:catalytic activity"/>
    <property type="evidence" value="ECO:0007669"/>
    <property type="project" value="InterPro"/>
</dbReference>
<dbReference type="Gene3D" id="3.40.50.980">
    <property type="match status" value="4"/>
</dbReference>
<dbReference type="FunFam" id="3.30.559.10:FF:000012">
    <property type="entry name" value="Non-ribosomal peptide synthetase"/>
    <property type="match status" value="2"/>
</dbReference>
<dbReference type="GO" id="GO:0008610">
    <property type="term" value="P:lipid biosynthetic process"/>
    <property type="evidence" value="ECO:0007669"/>
    <property type="project" value="UniProtKB-ARBA"/>
</dbReference>
<dbReference type="Gene3D" id="1.10.1200.10">
    <property type="entry name" value="ACP-like"/>
    <property type="match status" value="2"/>
</dbReference>
<dbReference type="SMART" id="SM00823">
    <property type="entry name" value="PKS_PP"/>
    <property type="match status" value="2"/>
</dbReference>
<dbReference type="InterPro" id="IPR045851">
    <property type="entry name" value="AMP-bd_C_sf"/>
</dbReference>
<keyword evidence="5" id="KW-0045">Antibiotic biosynthesis</keyword>
<dbReference type="OrthoDB" id="9778383at2"/>
<dbReference type="FunFam" id="3.30.300.30:FF:000010">
    <property type="entry name" value="Enterobactin synthetase component F"/>
    <property type="match status" value="2"/>
</dbReference>
<dbReference type="NCBIfam" id="TIGR01733">
    <property type="entry name" value="AA-adenyl-dom"/>
    <property type="match status" value="2"/>
</dbReference>
<dbReference type="InterPro" id="IPR001242">
    <property type="entry name" value="Condensation_dom"/>
</dbReference>
<dbReference type="GO" id="GO:0072330">
    <property type="term" value="P:monocarboxylic acid biosynthetic process"/>
    <property type="evidence" value="ECO:0007669"/>
    <property type="project" value="UniProtKB-ARBA"/>
</dbReference>
<dbReference type="GO" id="GO:0031177">
    <property type="term" value="F:phosphopantetheine binding"/>
    <property type="evidence" value="ECO:0007669"/>
    <property type="project" value="InterPro"/>
</dbReference>
<dbReference type="CDD" id="cd19531">
    <property type="entry name" value="LCL_NRPS-like"/>
    <property type="match status" value="2"/>
</dbReference>
<dbReference type="PANTHER" id="PTHR45527">
    <property type="entry name" value="NONRIBOSOMAL PEPTIDE SYNTHETASE"/>
    <property type="match status" value="1"/>
</dbReference>
<dbReference type="Gene3D" id="2.30.38.10">
    <property type="entry name" value="Luciferase, Domain 3"/>
    <property type="match status" value="2"/>
</dbReference>
<dbReference type="GO" id="GO:0043041">
    <property type="term" value="P:amino acid activation for nonribosomal peptide biosynthetic process"/>
    <property type="evidence" value="ECO:0007669"/>
    <property type="project" value="TreeGrafter"/>
</dbReference>
<organism evidence="8 9">
    <name type="scientific">Tumebacillus avium</name>
    <dbReference type="NCBI Taxonomy" id="1903704"/>
    <lineage>
        <taxon>Bacteria</taxon>
        <taxon>Bacillati</taxon>
        <taxon>Bacillota</taxon>
        <taxon>Bacilli</taxon>
        <taxon>Bacillales</taxon>
        <taxon>Alicyclobacillaceae</taxon>
        <taxon>Tumebacillus</taxon>
    </lineage>
</organism>
<dbReference type="PROSITE" id="PS00012">
    <property type="entry name" value="PHOSPHOPANTETHEINE"/>
    <property type="match status" value="2"/>
</dbReference>
<keyword evidence="4" id="KW-0597">Phosphoprotein</keyword>
<dbReference type="InterPro" id="IPR036736">
    <property type="entry name" value="ACP-like_sf"/>
</dbReference>
<dbReference type="GO" id="GO:0044550">
    <property type="term" value="P:secondary metabolite biosynthetic process"/>
    <property type="evidence" value="ECO:0007669"/>
    <property type="project" value="UniProtKB-ARBA"/>
</dbReference>
<dbReference type="Pfam" id="PF13193">
    <property type="entry name" value="AMP-binding_C"/>
    <property type="match status" value="2"/>
</dbReference>
<dbReference type="InterPro" id="IPR009081">
    <property type="entry name" value="PP-bd_ACP"/>
</dbReference>
<evidence type="ECO:0000256" key="5">
    <source>
        <dbReference type="ARBA" id="ARBA00023194"/>
    </source>
</evidence>
<dbReference type="Gene3D" id="3.30.559.30">
    <property type="entry name" value="Nonribosomal peptide synthetase, condensation domain"/>
    <property type="match status" value="2"/>
</dbReference>
<protein>
    <recommendedName>
        <fullName evidence="7">Carrier domain-containing protein</fullName>
    </recommendedName>
</protein>
<dbReference type="Gene3D" id="3.30.559.10">
    <property type="entry name" value="Chloramphenicol acetyltransferase-like domain"/>
    <property type="match status" value="2"/>
</dbReference>
<dbReference type="FunFam" id="2.30.38.10:FF:000001">
    <property type="entry name" value="Non-ribosomal peptide synthetase PvdI"/>
    <property type="match status" value="2"/>
</dbReference>